<proteinExistence type="predicted"/>
<comment type="caution">
    <text evidence="1">The sequence shown here is derived from an EMBL/GenBank/DDBJ whole genome shotgun (WGS) entry which is preliminary data.</text>
</comment>
<evidence type="ECO:0000313" key="1">
    <source>
        <dbReference type="EMBL" id="KAI9899514.1"/>
    </source>
</evidence>
<evidence type="ECO:0000313" key="2">
    <source>
        <dbReference type="Proteomes" id="UP001163324"/>
    </source>
</evidence>
<sequence>MAALSINNSVLRRNVIIAICVLALIPLLAINLFHLDLTKTSIAPTLYRSSNTTVSRLHYLIPATQATPNFCAVVASSLANKYSIPTILGYKGEGEFDAKKAHIAKLRAIARYLHSEAGEYKDDLVIIVDGYDVRADLPADAMIERYFELMNKADKRLIDLYGISIEDAHAKNLRQTVMWGTDKGCFPPRLNEPQCWLLPGTPLPRYRFGPKTDNGDLPFSESKFLNSGTVIGPLGDVRKLIDATLQFISDTWDSENKYRDSDQYYISKMYARQEYYRTRALHDGQFPIDVGDRELPREKKGDDDETEFHVLVDFDASFTQTQCHNEKFMRPLKYNTPDHRAVVEEDCLEEGDAFKPYPIQMPANVFLSLSRLYESISDDIDFKSAKDWINTLGMGTNVGTKKIWGFYHNTCDKSHFVERYRNAWFFPFVKPMLNAASKAIKNEEPIHPRLINGRLWMAAQKYPSDDEKEHPYGGVYTDYKAQKFIPFEELCKANLTDVLDMN</sequence>
<accession>A0ACC0UZD3</accession>
<reference evidence="1" key="1">
    <citation type="submission" date="2022-10" db="EMBL/GenBank/DDBJ databases">
        <title>Complete Genome of Trichothecium roseum strain YXFP-22015, a Plant Pathogen Isolated from Citrus.</title>
        <authorList>
            <person name="Wang Y."/>
            <person name="Zhu L."/>
        </authorList>
    </citation>
    <scope>NUCLEOTIDE SEQUENCE</scope>
    <source>
        <strain evidence="1">YXFP-22015</strain>
    </source>
</reference>
<gene>
    <name evidence="1" type="ORF">N3K66_005975</name>
</gene>
<organism evidence="1 2">
    <name type="scientific">Trichothecium roseum</name>
    <dbReference type="NCBI Taxonomy" id="47278"/>
    <lineage>
        <taxon>Eukaryota</taxon>
        <taxon>Fungi</taxon>
        <taxon>Dikarya</taxon>
        <taxon>Ascomycota</taxon>
        <taxon>Pezizomycotina</taxon>
        <taxon>Sordariomycetes</taxon>
        <taxon>Hypocreomycetidae</taxon>
        <taxon>Hypocreales</taxon>
        <taxon>Hypocreales incertae sedis</taxon>
        <taxon>Trichothecium</taxon>
    </lineage>
</organism>
<dbReference type="EMBL" id="CM047944">
    <property type="protein sequence ID" value="KAI9899514.1"/>
    <property type="molecule type" value="Genomic_DNA"/>
</dbReference>
<name>A0ACC0UZD3_9HYPO</name>
<protein>
    <submittedName>
        <fullName evidence="1">Uncharacterized protein</fullName>
    </submittedName>
</protein>
<keyword evidence="2" id="KW-1185">Reference proteome</keyword>
<dbReference type="Proteomes" id="UP001163324">
    <property type="component" value="Chromosome 5"/>
</dbReference>